<dbReference type="Gene3D" id="1.20.1460.10">
    <property type="entry name" value="subunit c (vma5p) of the yeast v-atpase, domain 2"/>
    <property type="match status" value="1"/>
</dbReference>
<dbReference type="Proteomes" id="UP000694541">
    <property type="component" value="Unplaced"/>
</dbReference>
<dbReference type="PANTHER" id="PTHR10137:SF5">
    <property type="entry name" value="V-TYPE PROTON ATPASE SUBUNIT C 1"/>
    <property type="match status" value="1"/>
</dbReference>
<evidence type="ECO:0000256" key="2">
    <source>
        <dbReference type="ARBA" id="ARBA00022448"/>
    </source>
</evidence>
<evidence type="ECO:0000256" key="1">
    <source>
        <dbReference type="ARBA" id="ARBA00006138"/>
    </source>
</evidence>
<dbReference type="Pfam" id="PF03223">
    <property type="entry name" value="V-ATPase_C"/>
    <property type="match status" value="1"/>
</dbReference>
<reference evidence="8" key="1">
    <citation type="submission" date="2025-08" db="UniProtKB">
        <authorList>
            <consortium name="Ensembl"/>
        </authorList>
    </citation>
    <scope>IDENTIFICATION</scope>
</reference>
<dbReference type="PANTHER" id="PTHR10137">
    <property type="entry name" value="V-TYPE PROTON ATPASE SUBUNIT C"/>
    <property type="match status" value="1"/>
</dbReference>
<reference evidence="8" key="2">
    <citation type="submission" date="2025-09" db="UniProtKB">
        <authorList>
            <consortium name="Ensembl"/>
        </authorList>
    </citation>
    <scope>IDENTIFICATION</scope>
</reference>
<dbReference type="InterPro" id="IPR004907">
    <property type="entry name" value="ATPase_V1-cplx_csu"/>
</dbReference>
<dbReference type="GO" id="GO:0000221">
    <property type="term" value="C:vacuolar proton-transporting V-type ATPase, V1 domain"/>
    <property type="evidence" value="ECO:0007669"/>
    <property type="project" value="TreeGrafter"/>
</dbReference>
<dbReference type="AlphaFoldDB" id="A0A8B9N5K5"/>
<proteinExistence type="inferred from homology"/>
<organism evidence="8 9">
    <name type="scientific">Accipiter nisus</name>
    <name type="common">Eurasian sparrowhawk</name>
    <dbReference type="NCBI Taxonomy" id="211598"/>
    <lineage>
        <taxon>Eukaryota</taxon>
        <taxon>Metazoa</taxon>
        <taxon>Chordata</taxon>
        <taxon>Craniata</taxon>
        <taxon>Vertebrata</taxon>
        <taxon>Euteleostomi</taxon>
        <taxon>Archelosauria</taxon>
        <taxon>Archosauria</taxon>
        <taxon>Dinosauria</taxon>
        <taxon>Saurischia</taxon>
        <taxon>Theropoda</taxon>
        <taxon>Coelurosauria</taxon>
        <taxon>Aves</taxon>
        <taxon>Neognathae</taxon>
        <taxon>Neoaves</taxon>
        <taxon>Telluraves</taxon>
        <taxon>Accipitrimorphae</taxon>
        <taxon>Accipitriformes</taxon>
        <taxon>Accipitridae</taxon>
        <taxon>Accipitrinae</taxon>
        <taxon>Accipiter</taxon>
    </lineage>
</organism>
<keyword evidence="9" id="KW-1185">Reference proteome</keyword>
<comment type="subunit">
    <text evidence="7">V-ATPase is a heteromultimeric enzyme made up of two complexes: the ATP-hydrolytic V1 complex and the proton translocation V0 complex. The V1 complex consists of three catalytic AB heterodimers that form a heterohexamer, three peripheral stalks each consisting of EG heterodimers, one central rotor including subunits D and F, and the regulatory subunits C and H. The proton translocation complex V0 consists of the proton transport subunit a, a ring of proteolipid subunits c9c'', rotary subunit d, subunits e and f, and two accessory subunits.</text>
</comment>
<keyword evidence="2 7" id="KW-0813">Transport</keyword>
<comment type="similarity">
    <text evidence="1 7">Belongs to the V-ATPase C subunit family.</text>
</comment>
<evidence type="ECO:0000313" key="8">
    <source>
        <dbReference type="Ensembl" id="ENSANIP00000017499.1"/>
    </source>
</evidence>
<keyword evidence="5 7" id="KW-0406">Ion transport</keyword>
<evidence type="ECO:0000256" key="6">
    <source>
        <dbReference type="ARBA" id="ARBA00046006"/>
    </source>
</evidence>
<dbReference type="GO" id="GO:0046961">
    <property type="term" value="F:proton-transporting ATPase activity, rotational mechanism"/>
    <property type="evidence" value="ECO:0007669"/>
    <property type="project" value="InterPro"/>
</dbReference>
<protein>
    <recommendedName>
        <fullName evidence="7">V-type proton ATPase subunit C</fullName>
    </recommendedName>
</protein>
<evidence type="ECO:0000256" key="5">
    <source>
        <dbReference type="ARBA" id="ARBA00023065"/>
    </source>
</evidence>
<evidence type="ECO:0000256" key="7">
    <source>
        <dbReference type="RuleBase" id="RU364010"/>
    </source>
</evidence>
<sequence>MTEFWLISAPGEKTCQQTWEKLHAATTKNNNLSTNSKFNIPDLKVGTLDVLVGLSDELAKLDAFVEGVVKKVAQYMADVLEDSKDKVQENLLANGGKVLMMICAS</sequence>
<dbReference type="GO" id="GO:0005765">
    <property type="term" value="C:lysosomal membrane"/>
    <property type="evidence" value="ECO:0007669"/>
    <property type="project" value="TreeGrafter"/>
</dbReference>
<accession>A0A8B9N5K5</accession>
<evidence type="ECO:0000256" key="4">
    <source>
        <dbReference type="ARBA" id="ARBA00022990"/>
    </source>
</evidence>
<dbReference type="SUPFAM" id="SSF118203">
    <property type="entry name" value="Vacuolar ATP synthase subunit C"/>
    <property type="match status" value="1"/>
</dbReference>
<keyword evidence="3 7" id="KW-0375">Hydrogen ion transport</keyword>
<evidence type="ECO:0000313" key="9">
    <source>
        <dbReference type="Proteomes" id="UP000694541"/>
    </source>
</evidence>
<dbReference type="InterPro" id="IPR036132">
    <property type="entry name" value="Vac_ATP_synth_c_sf"/>
</dbReference>
<name>A0A8B9N5K5_9AVES</name>
<comment type="function">
    <text evidence="6 7">Subunit of the V1 complex of vacuolar(H+)-ATPase (V-ATPase), a multisubunit enzyme composed of a peripheral complex (V1) that hydrolyzes ATP and a membrane integral complex (V0) that translocates protons. V-ATPase is responsible for acidifying and maintaining the pH of intracellular compartments and in some cell types, is targeted to the plasma membrane, where it is responsible for acidifying the extracellular environment. Subunit C is necessary for the assembly of the catalytic sector of the enzyme and is likely to have a specific function in its catalytic activity.</text>
</comment>
<keyword evidence="4" id="KW-0007">Acetylation</keyword>
<dbReference type="Ensembl" id="ENSANIT00000018096.1">
    <property type="protein sequence ID" value="ENSANIP00000017499.1"/>
    <property type="gene ID" value="ENSANIG00000011899.1"/>
</dbReference>
<evidence type="ECO:0000256" key="3">
    <source>
        <dbReference type="ARBA" id="ARBA00022781"/>
    </source>
</evidence>